<protein>
    <recommendedName>
        <fullName evidence="1">Glycosyl transferase family 1 domain-containing protein</fullName>
    </recommendedName>
</protein>
<dbReference type="Proteomes" id="UP000228952">
    <property type="component" value="Unassembled WGS sequence"/>
</dbReference>
<dbReference type="Pfam" id="PF00534">
    <property type="entry name" value="Glycos_transf_1"/>
    <property type="match status" value="1"/>
</dbReference>
<gene>
    <name evidence="2" type="ORF">COX64_04185</name>
</gene>
<dbReference type="SUPFAM" id="SSF53756">
    <property type="entry name" value="UDP-Glycosyltransferase/glycogen phosphorylase"/>
    <property type="match status" value="1"/>
</dbReference>
<dbReference type="InterPro" id="IPR001296">
    <property type="entry name" value="Glyco_trans_1"/>
</dbReference>
<proteinExistence type="predicted"/>
<accession>A0A2M7W118</accession>
<evidence type="ECO:0000313" key="2">
    <source>
        <dbReference type="EMBL" id="PJA12748.1"/>
    </source>
</evidence>
<comment type="caution">
    <text evidence="2">The sequence shown here is derived from an EMBL/GenBank/DDBJ whole genome shotgun (WGS) entry which is preliminary data.</text>
</comment>
<name>A0A2M7W118_9BACT</name>
<dbReference type="AlphaFoldDB" id="A0A2M7W118"/>
<evidence type="ECO:0000313" key="3">
    <source>
        <dbReference type="Proteomes" id="UP000228952"/>
    </source>
</evidence>
<dbReference type="GO" id="GO:0016757">
    <property type="term" value="F:glycosyltransferase activity"/>
    <property type="evidence" value="ECO:0007669"/>
    <property type="project" value="InterPro"/>
</dbReference>
<dbReference type="EMBL" id="PFQB01000104">
    <property type="protein sequence ID" value="PJA12748.1"/>
    <property type="molecule type" value="Genomic_DNA"/>
</dbReference>
<dbReference type="PANTHER" id="PTHR45947:SF3">
    <property type="entry name" value="SULFOQUINOVOSYL TRANSFERASE SQD2"/>
    <property type="match status" value="1"/>
</dbReference>
<dbReference type="InterPro" id="IPR050194">
    <property type="entry name" value="Glycosyltransferase_grp1"/>
</dbReference>
<reference evidence="3" key="1">
    <citation type="submission" date="2017-09" db="EMBL/GenBank/DDBJ databases">
        <title>Depth-based differentiation of microbial function through sediment-hosted aquifers and enrichment of novel symbionts in the deep terrestrial subsurface.</title>
        <authorList>
            <person name="Probst A.J."/>
            <person name="Ladd B."/>
            <person name="Jarett J.K."/>
            <person name="Geller-Mcgrath D.E."/>
            <person name="Sieber C.M.K."/>
            <person name="Emerson J.B."/>
            <person name="Anantharaman K."/>
            <person name="Thomas B.C."/>
            <person name="Malmstrom R."/>
            <person name="Stieglmeier M."/>
            <person name="Klingl A."/>
            <person name="Woyke T."/>
            <person name="Ryan C.M."/>
            <person name="Banfield J.F."/>
        </authorList>
    </citation>
    <scope>NUCLEOTIDE SEQUENCE [LARGE SCALE GENOMIC DNA]</scope>
</reference>
<evidence type="ECO:0000259" key="1">
    <source>
        <dbReference type="Pfam" id="PF00534"/>
    </source>
</evidence>
<feature type="domain" description="Glycosyl transferase family 1" evidence="1">
    <location>
        <begin position="199"/>
        <end position="331"/>
    </location>
</feature>
<dbReference type="PANTHER" id="PTHR45947">
    <property type="entry name" value="SULFOQUINOVOSYL TRANSFERASE SQD2"/>
    <property type="match status" value="1"/>
</dbReference>
<organism evidence="2 3">
    <name type="scientific">Candidatus Dojkabacteria bacterium CG_4_10_14_0_2_um_filter_Dojkabacteria_WS6_41_15</name>
    <dbReference type="NCBI Taxonomy" id="2014249"/>
    <lineage>
        <taxon>Bacteria</taxon>
        <taxon>Candidatus Dojkabacteria</taxon>
    </lineage>
</organism>
<sequence>MRPLHEQKVLILHPFLNFYGGAEYLLKVVANKIIPQADIYTFSYNDKVLTEVGIDKKRIISPLGGSIFAKMYRQATPLYPSMIDTLSFENYDLVLSFSYCYVHGLVTGQTVPHISYIQTPMRLLWLGASEYYWYDRVPLVREIYRSILSWQRVWDRQAAMRPDYLLANSSEVQKRIQTFWGRSSEVLYPPVDTNFYKPEKPVKKEDYFITHSRLVRHKRIDLLIEACREQKKKLIIVGDGPDYKRLKKVAQGSSDIQFTGHSTHKEKRDLLQHALGFLFAAEEDFGIAPVEAMAAGLPVLAYGKGGTTETVTPDTGILCKEQTSEAFGKELGNFAEFAEQVSTAILYRQANKFSKERFIAEYSRSVLAKIEDFRQHGPPLVV</sequence>
<dbReference type="Gene3D" id="3.40.50.2000">
    <property type="entry name" value="Glycogen Phosphorylase B"/>
    <property type="match status" value="2"/>
</dbReference>